<reference evidence="2 3" key="1">
    <citation type="submission" date="2018-01" db="EMBL/GenBank/DDBJ databases">
        <title>Whole genome sequence of Melissococcus plutonius DAT561.</title>
        <authorList>
            <person name="Okumura K."/>
            <person name="Takamatsu D."/>
            <person name="Okura M."/>
        </authorList>
    </citation>
    <scope>NUCLEOTIDE SEQUENCE [LARGE SCALE GENOMIC DNA]</scope>
    <source>
        <strain evidence="2 3">DAT561</strain>
    </source>
</reference>
<keyword evidence="1" id="KW-0472">Membrane</keyword>
<evidence type="ECO:0000256" key="1">
    <source>
        <dbReference type="SAM" id="Phobius"/>
    </source>
</evidence>
<dbReference type="GeneID" id="57043708"/>
<dbReference type="Pfam" id="PF11877">
    <property type="entry name" value="DUF3397"/>
    <property type="match status" value="1"/>
</dbReference>
<dbReference type="RefSeq" id="WP_013773668.1">
    <property type="nucleotide sequence ID" value="NZ_AP018492.1"/>
</dbReference>
<feature type="transmembrane region" description="Helical" evidence="1">
    <location>
        <begin position="63"/>
        <end position="86"/>
    </location>
</feature>
<organism evidence="2 3">
    <name type="scientific">Melissococcus plutonius</name>
    <dbReference type="NCBI Taxonomy" id="33970"/>
    <lineage>
        <taxon>Bacteria</taxon>
        <taxon>Bacillati</taxon>
        <taxon>Bacillota</taxon>
        <taxon>Bacilli</taxon>
        <taxon>Lactobacillales</taxon>
        <taxon>Enterococcaceae</taxon>
        <taxon>Melissococcus</taxon>
    </lineage>
</organism>
<name>A0A2Z5Y353_9ENTE</name>
<keyword evidence="1" id="KW-0812">Transmembrane</keyword>
<feature type="transmembrane region" description="Helical" evidence="1">
    <location>
        <begin position="98"/>
        <end position="122"/>
    </location>
</feature>
<gene>
    <name evidence="2" type="ORF">DAT561_1162</name>
</gene>
<evidence type="ECO:0000313" key="3">
    <source>
        <dbReference type="Proteomes" id="UP000269226"/>
    </source>
</evidence>
<keyword evidence="2" id="KW-0449">Lipoprotein</keyword>
<dbReference type="EMBL" id="AP018492">
    <property type="protein sequence ID" value="BBC61269.1"/>
    <property type="molecule type" value="Genomic_DNA"/>
</dbReference>
<keyword evidence="1" id="KW-1133">Transmembrane helix</keyword>
<dbReference type="Proteomes" id="UP000269226">
    <property type="component" value="Chromosome"/>
</dbReference>
<dbReference type="AlphaFoldDB" id="A0A2Z5Y353"/>
<protein>
    <submittedName>
        <fullName evidence="2">Putative lipoprotein</fullName>
    </submittedName>
</protein>
<dbReference type="OMA" id="IVIMAFY"/>
<sequence>MKAFSIIMLFWYVFPVIVLFAGKFIVSSIPLLKRYKIKAPDFSIPFLFLGLNELSKDTYGKSILPYLILSILILGIITAIFQAFSYGELLYSRYFKTFWRLTFLFSLLFYSLFVLLNIIYYLS</sequence>
<proteinExistence type="predicted"/>
<dbReference type="InterPro" id="IPR024515">
    <property type="entry name" value="DUF3397"/>
</dbReference>
<feature type="transmembrane region" description="Helical" evidence="1">
    <location>
        <begin position="6"/>
        <end position="26"/>
    </location>
</feature>
<accession>A0A2Z5Y353</accession>
<evidence type="ECO:0000313" key="2">
    <source>
        <dbReference type="EMBL" id="BBC61269.1"/>
    </source>
</evidence>